<dbReference type="SUPFAM" id="SSF52972">
    <property type="entry name" value="ITPase-like"/>
    <property type="match status" value="1"/>
</dbReference>
<dbReference type="PIRSF" id="PIRSF006305">
    <property type="entry name" value="Maf"/>
    <property type="match status" value="1"/>
</dbReference>
<keyword evidence="3" id="KW-1185">Reference proteome</keyword>
<dbReference type="EMBL" id="CAKOGP040002202">
    <property type="protein sequence ID" value="CAJ1965101.1"/>
    <property type="molecule type" value="Genomic_DNA"/>
</dbReference>
<comment type="caution">
    <text evidence="2">The sequence shown here is derived from an EMBL/GenBank/DDBJ whole genome shotgun (WGS) entry which is preliminary data.</text>
</comment>
<protein>
    <recommendedName>
        <fullName evidence="4">Maf-like protein</fullName>
    </recommendedName>
</protein>
<organism evidence="2 3">
    <name type="scientific">Cylindrotheca closterium</name>
    <dbReference type="NCBI Taxonomy" id="2856"/>
    <lineage>
        <taxon>Eukaryota</taxon>
        <taxon>Sar</taxon>
        <taxon>Stramenopiles</taxon>
        <taxon>Ochrophyta</taxon>
        <taxon>Bacillariophyta</taxon>
        <taxon>Bacillariophyceae</taxon>
        <taxon>Bacillariophycidae</taxon>
        <taxon>Bacillariales</taxon>
        <taxon>Bacillariaceae</taxon>
        <taxon>Cylindrotheca</taxon>
    </lineage>
</organism>
<proteinExistence type="inferred from homology"/>
<dbReference type="InterPro" id="IPR029001">
    <property type="entry name" value="ITPase-like_fam"/>
</dbReference>
<gene>
    <name evidence="2" type="ORF">CYCCA115_LOCUS20948</name>
</gene>
<evidence type="ECO:0000256" key="1">
    <source>
        <dbReference type="ARBA" id="ARBA00022801"/>
    </source>
</evidence>
<dbReference type="HAMAP" id="MF_00528">
    <property type="entry name" value="Maf"/>
    <property type="match status" value="1"/>
</dbReference>
<dbReference type="Proteomes" id="UP001295423">
    <property type="component" value="Unassembled WGS sequence"/>
</dbReference>
<evidence type="ECO:0000313" key="3">
    <source>
        <dbReference type="Proteomes" id="UP001295423"/>
    </source>
</evidence>
<keyword evidence="1" id="KW-0378">Hydrolase</keyword>
<dbReference type="GO" id="GO:0047429">
    <property type="term" value="F:nucleoside triphosphate diphosphatase activity"/>
    <property type="evidence" value="ECO:0007669"/>
    <property type="project" value="InterPro"/>
</dbReference>
<accession>A0AAD2PX98</accession>
<dbReference type="PANTHER" id="PTHR43213:SF4">
    <property type="entry name" value="7-METHYL-GTP PYROPHOSPHATASE"/>
    <property type="match status" value="1"/>
</dbReference>
<dbReference type="InterPro" id="IPR003697">
    <property type="entry name" value="Maf-like"/>
</dbReference>
<sequence>MTSKPSDPLADVGLPAPVLLGSASFTRKLILKEMGVKYHKLVRPIDEKGLGDRSKDAPTDLVLALGKAKMDHLVNEIKAGNCKDDMPKANDAGTQEWVVLTGDQVVTCNGQILEKPESIGEARDFVSRYAKDAPATVGSCVLTHLPSGVQVSGVDTATIHFKPTVPADLIDKLIELDEPIMSCAGGLMIEHPLTREHVEKIDGTEDSVMGLSKDLVLRLLGELAEKVKAESK</sequence>
<evidence type="ECO:0000313" key="2">
    <source>
        <dbReference type="EMBL" id="CAJ1965101.1"/>
    </source>
</evidence>
<dbReference type="Gene3D" id="3.90.950.10">
    <property type="match status" value="1"/>
</dbReference>
<dbReference type="Pfam" id="PF02545">
    <property type="entry name" value="Maf"/>
    <property type="match status" value="1"/>
</dbReference>
<dbReference type="AlphaFoldDB" id="A0AAD2PX98"/>
<reference evidence="2" key="1">
    <citation type="submission" date="2023-08" db="EMBL/GenBank/DDBJ databases">
        <authorList>
            <person name="Audoor S."/>
            <person name="Bilcke G."/>
        </authorList>
    </citation>
    <scope>NUCLEOTIDE SEQUENCE</scope>
</reference>
<evidence type="ECO:0008006" key="4">
    <source>
        <dbReference type="Google" id="ProtNLM"/>
    </source>
</evidence>
<dbReference type="PANTHER" id="PTHR43213">
    <property type="entry name" value="BIFUNCTIONAL DTTP/UTP PYROPHOSPHATASE/METHYLTRANSFERASE PROTEIN-RELATED"/>
    <property type="match status" value="1"/>
</dbReference>
<name>A0AAD2PX98_9STRA</name>